<keyword evidence="12" id="KW-0963">Cytoplasm</keyword>
<evidence type="ECO:0000259" key="16">
    <source>
        <dbReference type="SMART" id="SM00562"/>
    </source>
</evidence>
<dbReference type="FunFam" id="3.30.70.141:FF:000003">
    <property type="entry name" value="Nucleoside diphosphate kinase"/>
    <property type="match status" value="1"/>
</dbReference>
<dbReference type="InterPro" id="IPR023005">
    <property type="entry name" value="Nucleoside_diP_kinase_AS"/>
</dbReference>
<evidence type="ECO:0000256" key="9">
    <source>
        <dbReference type="ARBA" id="ARBA00022840"/>
    </source>
</evidence>
<evidence type="ECO:0000256" key="3">
    <source>
        <dbReference type="ARBA" id="ARBA00012966"/>
    </source>
</evidence>
<dbReference type="AlphaFoldDB" id="A0A921EQB5"/>
<feature type="binding site" evidence="12 13">
    <location>
        <position position="86"/>
    </location>
    <ligand>
        <name>ATP</name>
        <dbReference type="ChEBI" id="CHEBI:30616"/>
    </ligand>
</feature>
<dbReference type="PRINTS" id="PR01243">
    <property type="entry name" value="NUCDPKINASE"/>
</dbReference>
<dbReference type="CDD" id="cd04413">
    <property type="entry name" value="NDPk_I"/>
    <property type="match status" value="1"/>
</dbReference>
<dbReference type="GO" id="GO:0046872">
    <property type="term" value="F:metal ion binding"/>
    <property type="evidence" value="ECO:0007669"/>
    <property type="project" value="UniProtKB-KW"/>
</dbReference>
<evidence type="ECO:0000256" key="13">
    <source>
        <dbReference type="PROSITE-ProRule" id="PRU00706"/>
    </source>
</evidence>
<comment type="caution">
    <text evidence="17">The sequence shown here is derived from an EMBL/GenBank/DDBJ whole genome shotgun (WGS) entry which is preliminary data.</text>
</comment>
<evidence type="ECO:0000256" key="12">
    <source>
        <dbReference type="HAMAP-Rule" id="MF_00451"/>
    </source>
</evidence>
<comment type="function">
    <text evidence="12">Major role in the synthesis of nucleoside triphosphates other than ATP. The ATP gamma phosphate is transferred to the NDP beta phosphate via a ping-pong mechanism, using a phosphorylated active-site intermediate.</text>
</comment>
<organism evidence="17 18">
    <name type="scientific">Tessaracoccus flavescens</name>
    <dbReference type="NCBI Taxonomy" id="399497"/>
    <lineage>
        <taxon>Bacteria</taxon>
        <taxon>Bacillati</taxon>
        <taxon>Actinomycetota</taxon>
        <taxon>Actinomycetes</taxon>
        <taxon>Propionibacteriales</taxon>
        <taxon>Propionibacteriaceae</taxon>
        <taxon>Tessaracoccus</taxon>
    </lineage>
</organism>
<comment type="catalytic activity">
    <reaction evidence="12 15">
        <text>a 2'-deoxyribonucleoside 5'-diphosphate + ATP = a 2'-deoxyribonucleoside 5'-triphosphate + ADP</text>
        <dbReference type="Rhea" id="RHEA:44640"/>
        <dbReference type="ChEBI" id="CHEBI:30616"/>
        <dbReference type="ChEBI" id="CHEBI:61560"/>
        <dbReference type="ChEBI" id="CHEBI:73316"/>
        <dbReference type="ChEBI" id="CHEBI:456216"/>
        <dbReference type="EC" id="2.7.4.6"/>
    </reaction>
</comment>
<keyword evidence="12" id="KW-0597">Phosphoprotein</keyword>
<dbReference type="GO" id="GO:0005737">
    <property type="term" value="C:cytoplasm"/>
    <property type="evidence" value="ECO:0007669"/>
    <property type="project" value="UniProtKB-SubCell"/>
</dbReference>
<comment type="cofactor">
    <cofactor evidence="1 12">
        <name>Mg(2+)</name>
        <dbReference type="ChEBI" id="CHEBI:18420"/>
    </cofactor>
</comment>
<keyword evidence="11 12" id="KW-0546">Nucleotide metabolism</keyword>
<evidence type="ECO:0000313" key="18">
    <source>
        <dbReference type="Proteomes" id="UP000712713"/>
    </source>
</evidence>
<feature type="binding site" evidence="12 13">
    <location>
        <position position="58"/>
    </location>
    <ligand>
        <name>ATP</name>
        <dbReference type="ChEBI" id="CHEBI:30616"/>
    </ligand>
</feature>
<feature type="binding site" evidence="12 13">
    <location>
        <position position="103"/>
    </location>
    <ligand>
        <name>ATP</name>
        <dbReference type="ChEBI" id="CHEBI:30616"/>
    </ligand>
</feature>
<evidence type="ECO:0000256" key="6">
    <source>
        <dbReference type="ARBA" id="ARBA00022723"/>
    </source>
</evidence>
<proteinExistence type="inferred from homology"/>
<keyword evidence="5 12" id="KW-0808">Transferase</keyword>
<evidence type="ECO:0000256" key="1">
    <source>
        <dbReference type="ARBA" id="ARBA00001946"/>
    </source>
</evidence>
<comment type="catalytic activity">
    <reaction evidence="12">
        <text>a ribonucleoside 5'-diphosphate + ATP = a ribonucleoside 5'-triphosphate + ADP</text>
        <dbReference type="Rhea" id="RHEA:18113"/>
        <dbReference type="ChEBI" id="CHEBI:30616"/>
        <dbReference type="ChEBI" id="CHEBI:57930"/>
        <dbReference type="ChEBI" id="CHEBI:61557"/>
        <dbReference type="ChEBI" id="CHEBI:456216"/>
        <dbReference type="EC" id="2.7.4.6"/>
    </reaction>
</comment>
<feature type="binding site" evidence="12 13">
    <location>
        <position position="92"/>
    </location>
    <ligand>
        <name>ATP</name>
        <dbReference type="ChEBI" id="CHEBI:30616"/>
    </ligand>
</feature>
<evidence type="ECO:0000256" key="15">
    <source>
        <dbReference type="RuleBase" id="RU004013"/>
    </source>
</evidence>
<evidence type="ECO:0000256" key="10">
    <source>
        <dbReference type="ARBA" id="ARBA00022842"/>
    </source>
</evidence>
<dbReference type="GO" id="GO:0005524">
    <property type="term" value="F:ATP binding"/>
    <property type="evidence" value="ECO:0007669"/>
    <property type="project" value="UniProtKB-UniRule"/>
</dbReference>
<feature type="binding site" evidence="12 13">
    <location>
        <position position="10"/>
    </location>
    <ligand>
        <name>ATP</name>
        <dbReference type="ChEBI" id="CHEBI:30616"/>
    </ligand>
</feature>
<evidence type="ECO:0000256" key="4">
    <source>
        <dbReference type="ARBA" id="ARBA00017632"/>
    </source>
</evidence>
<comment type="subcellular location">
    <subcellularLocation>
        <location evidence="12">Cytoplasm</location>
    </subcellularLocation>
</comment>
<keyword evidence="9 12" id="KW-0067">ATP-binding</keyword>
<dbReference type="GO" id="GO:0006183">
    <property type="term" value="P:GTP biosynthetic process"/>
    <property type="evidence" value="ECO:0007669"/>
    <property type="project" value="UniProtKB-UniRule"/>
</dbReference>
<dbReference type="EMBL" id="DYZF01000179">
    <property type="protein sequence ID" value="HJE51705.1"/>
    <property type="molecule type" value="Genomic_DNA"/>
</dbReference>
<accession>A0A921EQB5</accession>
<evidence type="ECO:0000256" key="8">
    <source>
        <dbReference type="ARBA" id="ARBA00022777"/>
    </source>
</evidence>
<dbReference type="PROSITE" id="PS51374">
    <property type="entry name" value="NDPK_LIKE"/>
    <property type="match status" value="1"/>
</dbReference>
<dbReference type="PANTHER" id="PTHR11349">
    <property type="entry name" value="NUCLEOSIDE DIPHOSPHATE KINASE"/>
    <property type="match status" value="1"/>
</dbReference>
<evidence type="ECO:0000256" key="5">
    <source>
        <dbReference type="ARBA" id="ARBA00022679"/>
    </source>
</evidence>
<dbReference type="PROSITE" id="PS00469">
    <property type="entry name" value="NDPK"/>
    <property type="match status" value="1"/>
</dbReference>
<dbReference type="HAMAP" id="MF_00451">
    <property type="entry name" value="NDP_kinase"/>
    <property type="match status" value="1"/>
</dbReference>
<feature type="domain" description="Nucleoside diphosphate kinase-like" evidence="16">
    <location>
        <begin position="2"/>
        <end position="133"/>
    </location>
</feature>
<dbReference type="SUPFAM" id="SSF54919">
    <property type="entry name" value="Nucleoside diphosphate kinase, NDK"/>
    <property type="match status" value="1"/>
</dbReference>
<dbReference type="InterPro" id="IPR036850">
    <property type="entry name" value="NDK-like_dom_sf"/>
</dbReference>
<protein>
    <recommendedName>
        <fullName evidence="4 12">Nucleoside diphosphate kinase</fullName>
        <shortName evidence="12">NDK</shortName>
        <shortName evidence="12">NDP kinase</shortName>
        <ecNumber evidence="3 12">2.7.4.6</ecNumber>
    </recommendedName>
    <alternativeName>
        <fullName evidence="12">Nucleoside-2-P kinase</fullName>
    </alternativeName>
</protein>
<dbReference type="Gene3D" id="3.30.70.141">
    <property type="entry name" value="Nucleoside diphosphate kinase-like domain"/>
    <property type="match status" value="1"/>
</dbReference>
<gene>
    <name evidence="12 17" type="primary">ndk</name>
    <name evidence="17" type="ORF">K8V15_06975</name>
</gene>
<evidence type="ECO:0000256" key="7">
    <source>
        <dbReference type="ARBA" id="ARBA00022741"/>
    </source>
</evidence>
<keyword evidence="8 12" id="KW-0418">Kinase</keyword>
<comment type="similarity">
    <text evidence="2 12 13 14">Belongs to the NDK family.</text>
</comment>
<dbReference type="InterPro" id="IPR034907">
    <property type="entry name" value="NDK-like_dom"/>
</dbReference>
<name>A0A921EQB5_9ACTN</name>
<sequence length="133" mass="14771">MIERTLVLIKPDAVADKNVGEILTRYEEAGLTLEAMELRRMTHDVAQQHYAEHVEKDFYESLRDFMCSGPLVAAVLSGDDAIALVRELNGATDPAKAEPGTIRADFAKTVRQNAVHASDSVESARREIAIWFN</sequence>
<evidence type="ECO:0000256" key="11">
    <source>
        <dbReference type="ARBA" id="ARBA00023080"/>
    </source>
</evidence>
<dbReference type="GO" id="GO:0004550">
    <property type="term" value="F:nucleoside diphosphate kinase activity"/>
    <property type="evidence" value="ECO:0007669"/>
    <property type="project" value="UniProtKB-UniRule"/>
</dbReference>
<dbReference type="EC" id="2.7.4.6" evidence="3 12"/>
<dbReference type="Proteomes" id="UP000712713">
    <property type="component" value="Unassembled WGS sequence"/>
</dbReference>
<reference evidence="17" key="1">
    <citation type="journal article" date="2021" name="PeerJ">
        <title>Extensive microbial diversity within the chicken gut microbiome revealed by metagenomics and culture.</title>
        <authorList>
            <person name="Gilroy R."/>
            <person name="Ravi A."/>
            <person name="Getino M."/>
            <person name="Pursley I."/>
            <person name="Horton D.L."/>
            <person name="Alikhan N.F."/>
            <person name="Baker D."/>
            <person name="Gharbi K."/>
            <person name="Hall N."/>
            <person name="Watson M."/>
            <person name="Adriaenssens E.M."/>
            <person name="Foster-Nyarko E."/>
            <person name="Jarju S."/>
            <person name="Secka A."/>
            <person name="Antonio M."/>
            <person name="Oren A."/>
            <person name="Chaudhuri R.R."/>
            <person name="La Ragione R."/>
            <person name="Hildebrand F."/>
            <person name="Pallen M.J."/>
        </authorList>
    </citation>
    <scope>NUCLEOTIDE SEQUENCE</scope>
    <source>
        <strain evidence="17">ChiGjej3B3-7470</strain>
    </source>
</reference>
<feature type="binding site" evidence="12 13">
    <location>
        <position position="113"/>
    </location>
    <ligand>
        <name>ATP</name>
        <dbReference type="ChEBI" id="CHEBI:30616"/>
    </ligand>
</feature>
<keyword evidence="7 12" id="KW-0547">Nucleotide-binding</keyword>
<evidence type="ECO:0000256" key="2">
    <source>
        <dbReference type="ARBA" id="ARBA00008142"/>
    </source>
</evidence>
<comment type="subunit">
    <text evidence="12">Homotetramer.</text>
</comment>
<dbReference type="NCBIfam" id="NF001908">
    <property type="entry name" value="PRK00668.1"/>
    <property type="match status" value="1"/>
</dbReference>
<dbReference type="SMART" id="SM00562">
    <property type="entry name" value="NDK"/>
    <property type="match status" value="1"/>
</dbReference>
<evidence type="ECO:0000256" key="14">
    <source>
        <dbReference type="RuleBase" id="RU004011"/>
    </source>
</evidence>
<keyword evidence="6 12" id="KW-0479">Metal-binding</keyword>
<reference evidence="17" key="2">
    <citation type="submission" date="2021-09" db="EMBL/GenBank/DDBJ databases">
        <authorList>
            <person name="Gilroy R."/>
        </authorList>
    </citation>
    <scope>NUCLEOTIDE SEQUENCE</scope>
    <source>
        <strain evidence="17">ChiGjej3B3-7470</strain>
    </source>
</reference>
<feature type="active site" description="Pros-phosphohistidine intermediate" evidence="12 13">
    <location>
        <position position="116"/>
    </location>
</feature>
<dbReference type="GO" id="GO:0006241">
    <property type="term" value="P:CTP biosynthetic process"/>
    <property type="evidence" value="ECO:0007669"/>
    <property type="project" value="UniProtKB-UniRule"/>
</dbReference>
<dbReference type="GO" id="GO:0006228">
    <property type="term" value="P:UTP biosynthetic process"/>
    <property type="evidence" value="ECO:0007669"/>
    <property type="project" value="UniProtKB-UniRule"/>
</dbReference>
<keyword evidence="10 12" id="KW-0460">Magnesium</keyword>
<evidence type="ECO:0000313" key="17">
    <source>
        <dbReference type="EMBL" id="HJE51705.1"/>
    </source>
</evidence>
<dbReference type="InterPro" id="IPR001564">
    <property type="entry name" value="Nucleoside_diP_kinase"/>
</dbReference>
<dbReference type="Pfam" id="PF00334">
    <property type="entry name" value="NDK"/>
    <property type="match status" value="1"/>
</dbReference>